<feature type="region of interest" description="Disordered" evidence="1">
    <location>
        <begin position="157"/>
        <end position="212"/>
    </location>
</feature>
<name>A0AAV4BFG9_9GAST</name>
<proteinExistence type="predicted"/>
<accession>A0AAV4BFG9</accession>
<reference evidence="2 3" key="1">
    <citation type="journal article" date="2021" name="Elife">
        <title>Chloroplast acquisition without the gene transfer in kleptoplastic sea slugs, Plakobranchus ocellatus.</title>
        <authorList>
            <person name="Maeda T."/>
            <person name="Takahashi S."/>
            <person name="Yoshida T."/>
            <person name="Shimamura S."/>
            <person name="Takaki Y."/>
            <person name="Nagai Y."/>
            <person name="Toyoda A."/>
            <person name="Suzuki Y."/>
            <person name="Arimoto A."/>
            <person name="Ishii H."/>
            <person name="Satoh N."/>
            <person name="Nishiyama T."/>
            <person name="Hasebe M."/>
            <person name="Maruyama T."/>
            <person name="Minagawa J."/>
            <person name="Obokata J."/>
            <person name="Shigenobu S."/>
        </authorList>
    </citation>
    <scope>NUCLEOTIDE SEQUENCE [LARGE SCALE GENOMIC DNA]</scope>
</reference>
<keyword evidence="3" id="KW-1185">Reference proteome</keyword>
<organism evidence="2 3">
    <name type="scientific">Plakobranchus ocellatus</name>
    <dbReference type="NCBI Taxonomy" id="259542"/>
    <lineage>
        <taxon>Eukaryota</taxon>
        <taxon>Metazoa</taxon>
        <taxon>Spiralia</taxon>
        <taxon>Lophotrochozoa</taxon>
        <taxon>Mollusca</taxon>
        <taxon>Gastropoda</taxon>
        <taxon>Heterobranchia</taxon>
        <taxon>Euthyneura</taxon>
        <taxon>Panpulmonata</taxon>
        <taxon>Sacoglossa</taxon>
        <taxon>Placobranchoidea</taxon>
        <taxon>Plakobranchidae</taxon>
        <taxon>Plakobranchus</taxon>
    </lineage>
</organism>
<evidence type="ECO:0000313" key="3">
    <source>
        <dbReference type="Proteomes" id="UP000735302"/>
    </source>
</evidence>
<dbReference type="EMBL" id="BLXT01004907">
    <property type="protein sequence ID" value="GFO17913.1"/>
    <property type="molecule type" value="Genomic_DNA"/>
</dbReference>
<gene>
    <name evidence="2" type="ORF">PoB_004441800</name>
</gene>
<evidence type="ECO:0000313" key="2">
    <source>
        <dbReference type="EMBL" id="GFO17913.1"/>
    </source>
</evidence>
<feature type="region of interest" description="Disordered" evidence="1">
    <location>
        <begin position="1"/>
        <end position="87"/>
    </location>
</feature>
<dbReference type="AlphaFoldDB" id="A0AAV4BFG9"/>
<evidence type="ECO:0000256" key="1">
    <source>
        <dbReference type="SAM" id="MobiDB-lite"/>
    </source>
</evidence>
<protein>
    <submittedName>
        <fullName evidence="2">Uncharacterized protein</fullName>
    </submittedName>
</protein>
<feature type="compositionally biased region" description="Basic and acidic residues" evidence="1">
    <location>
        <begin position="177"/>
        <end position="188"/>
    </location>
</feature>
<comment type="caution">
    <text evidence="2">The sequence shown here is derived from an EMBL/GenBank/DDBJ whole genome shotgun (WGS) entry which is preliminary data.</text>
</comment>
<feature type="compositionally biased region" description="Polar residues" evidence="1">
    <location>
        <begin position="25"/>
        <end position="59"/>
    </location>
</feature>
<dbReference type="Proteomes" id="UP000735302">
    <property type="component" value="Unassembled WGS sequence"/>
</dbReference>
<sequence>MLSSRELTPFSPLPPIKTTKKIRPSSASANIQTHPSYTTGLFDNVLRPTTASTQPTPSHSAIGLRPHTQAGGPRSRWQSKAAEPKPEDAIVKHPRRLTLGTVDGIAELDNIIRPGQIHGAVSQQLKNKRVRVRELEGERKKYKRGLVGFLYIASPQQGDLRLSGPPSGQGAGGGARTCDRRVPADLRADSLATVPPAPNRKGGGGRVKKKER</sequence>